<dbReference type="AlphaFoldDB" id="A0A1Y1M800"/>
<proteinExistence type="predicted"/>
<protein>
    <submittedName>
        <fullName evidence="1">Uncharacterized protein</fullName>
    </submittedName>
</protein>
<sequence length="118" mass="12847">MQIHDTPFSLSNGTPCPSFIVAEEHLDRHPAIANNLGTSRNPGKLGRFRLRQAPSIKIEVGRDARRCHALGDDTCAALHAPFQQNLSGGLALRFGNLGHDRVLRKTCLIVDGRSRVAA</sequence>
<evidence type="ECO:0000313" key="1">
    <source>
        <dbReference type="EMBL" id="JAV81823.1"/>
    </source>
</evidence>
<organism evidence="1">
    <name type="scientific">Photinus pyralis</name>
    <name type="common">Common eastern firefly</name>
    <name type="synonym">Lampyris pyralis</name>
    <dbReference type="NCBI Taxonomy" id="7054"/>
    <lineage>
        <taxon>Eukaryota</taxon>
        <taxon>Metazoa</taxon>
        <taxon>Ecdysozoa</taxon>
        <taxon>Arthropoda</taxon>
        <taxon>Hexapoda</taxon>
        <taxon>Insecta</taxon>
        <taxon>Pterygota</taxon>
        <taxon>Neoptera</taxon>
        <taxon>Endopterygota</taxon>
        <taxon>Coleoptera</taxon>
        <taxon>Polyphaga</taxon>
        <taxon>Elateriformia</taxon>
        <taxon>Elateroidea</taxon>
        <taxon>Lampyridae</taxon>
        <taxon>Lampyrinae</taxon>
        <taxon>Photinus</taxon>
    </lineage>
</organism>
<name>A0A1Y1M800_PHOPY</name>
<reference evidence="1" key="1">
    <citation type="journal article" date="2016" name="Sci. Rep.">
        <title>Molecular characterization of firefly nuptial gifts: a multi-omics approach sheds light on postcopulatory sexual selection.</title>
        <authorList>
            <person name="Al-Wathiqui N."/>
            <person name="Fallon T.R."/>
            <person name="South A."/>
            <person name="Weng J.K."/>
            <person name="Lewis S.M."/>
        </authorList>
    </citation>
    <scope>NUCLEOTIDE SEQUENCE</scope>
</reference>
<dbReference type="EMBL" id="GEZM01037956">
    <property type="protein sequence ID" value="JAV81823.1"/>
    <property type="molecule type" value="Transcribed_RNA"/>
</dbReference>
<accession>A0A1Y1M800</accession>